<proteinExistence type="inferred from homology"/>
<dbReference type="PANTHER" id="PTHR38693">
    <property type="entry name" value="UBIQUINONE BIOSYNTHESIS PROTEIN UBIJ"/>
    <property type="match status" value="1"/>
</dbReference>
<dbReference type="STRING" id="1144748.KS2013_348"/>
<evidence type="ECO:0000313" key="5">
    <source>
        <dbReference type="Proteomes" id="UP000094147"/>
    </source>
</evidence>
<evidence type="ECO:0000256" key="2">
    <source>
        <dbReference type="SAM" id="Coils"/>
    </source>
</evidence>
<organism evidence="4 5">
    <name type="scientific">Kangiella sediminilitoris</name>
    <dbReference type="NCBI Taxonomy" id="1144748"/>
    <lineage>
        <taxon>Bacteria</taxon>
        <taxon>Pseudomonadati</taxon>
        <taxon>Pseudomonadota</taxon>
        <taxon>Gammaproteobacteria</taxon>
        <taxon>Kangiellales</taxon>
        <taxon>Kangiellaceae</taxon>
        <taxon>Kangiella</taxon>
    </lineage>
</organism>
<gene>
    <name evidence="1" type="primary">ubiJ</name>
    <name evidence="4" type="ORF">KS2013_348</name>
</gene>
<dbReference type="InterPro" id="IPR036527">
    <property type="entry name" value="SCP2_sterol-bd_dom_sf"/>
</dbReference>
<comment type="subcellular location">
    <subcellularLocation>
        <location evidence="1">Cytoplasm</location>
    </subcellularLocation>
</comment>
<dbReference type="InterPro" id="IPR038989">
    <property type="entry name" value="UbiJ"/>
</dbReference>
<keyword evidence="1" id="KW-0963">Cytoplasm</keyword>
<evidence type="ECO:0000259" key="3">
    <source>
        <dbReference type="Pfam" id="PF02036"/>
    </source>
</evidence>
<name>A0A1B3B8E5_9GAMM</name>
<feature type="domain" description="SCP2" evidence="3">
    <location>
        <begin position="14"/>
        <end position="110"/>
    </location>
</feature>
<comment type="pathway">
    <text evidence="1">Cofactor biosynthesis; ubiquinone biosynthesis.</text>
</comment>
<keyword evidence="5" id="KW-1185">Reference proteome</keyword>
<sequence length="206" mass="23529">MLTELLAPTIETVINKVIKLDPEVSKKLIKLDQKVIAFHFTDIDQRLYFLIDQEYIVVKSHLDTAPHAELSGNLLSFFNLASSDSGDQIFKGEVHFSGEIGTAQAFQSFFSELDIDWEEHLSLYFGDIPAYHLVKAGESLKGWLTRTALTAQNNLSEYLRYEARSTPASIELENFYDDIADLKSDVERLAMRIERLHNIKQQTKES</sequence>
<dbReference type="KEGG" id="ksd:KS2013_348"/>
<dbReference type="PANTHER" id="PTHR38693:SF1">
    <property type="entry name" value="UBIQUINONE BIOSYNTHESIS ACCESSORY FACTOR UBIJ"/>
    <property type="match status" value="1"/>
</dbReference>
<dbReference type="HAMAP" id="MF_02215">
    <property type="entry name" value="UbiJ"/>
    <property type="match status" value="1"/>
</dbReference>
<dbReference type="Pfam" id="PF02036">
    <property type="entry name" value="SCP2"/>
    <property type="match status" value="1"/>
</dbReference>
<dbReference type="UniPathway" id="UPA00232"/>
<evidence type="ECO:0000256" key="1">
    <source>
        <dbReference type="HAMAP-Rule" id="MF_02215"/>
    </source>
</evidence>
<reference evidence="5" key="1">
    <citation type="submission" date="2015-08" db="EMBL/GenBank/DDBJ databases">
        <authorList>
            <person name="Kim K.M."/>
        </authorList>
    </citation>
    <scope>NUCLEOTIDE SEQUENCE [LARGE SCALE GENOMIC DNA]</scope>
    <source>
        <strain evidence="5">KCTC 23892</strain>
    </source>
</reference>
<keyword evidence="2" id="KW-0175">Coiled coil</keyword>
<dbReference type="AlphaFoldDB" id="A0A1B3B8E5"/>
<dbReference type="OrthoDB" id="9796077at2"/>
<dbReference type="GO" id="GO:0006744">
    <property type="term" value="P:ubiquinone biosynthetic process"/>
    <property type="evidence" value="ECO:0007669"/>
    <property type="project" value="UniProtKB-UniRule"/>
</dbReference>
<keyword evidence="1" id="KW-0831">Ubiquinone biosynthesis</keyword>
<accession>A0A1B3B8E5</accession>
<dbReference type="Proteomes" id="UP000094147">
    <property type="component" value="Chromosome"/>
</dbReference>
<protein>
    <recommendedName>
        <fullName evidence="1">Ubiquinone biosynthesis accessory factor UbiJ</fullName>
    </recommendedName>
</protein>
<evidence type="ECO:0000313" key="4">
    <source>
        <dbReference type="EMBL" id="AOE49073.1"/>
    </source>
</evidence>
<dbReference type="InterPro" id="IPR003033">
    <property type="entry name" value="SCP2_sterol-bd_dom"/>
</dbReference>
<dbReference type="GO" id="GO:0005737">
    <property type="term" value="C:cytoplasm"/>
    <property type="evidence" value="ECO:0007669"/>
    <property type="project" value="UniProtKB-SubCell"/>
</dbReference>
<dbReference type="EMBL" id="CP012418">
    <property type="protein sequence ID" value="AOE49073.1"/>
    <property type="molecule type" value="Genomic_DNA"/>
</dbReference>
<dbReference type="SUPFAM" id="SSF55718">
    <property type="entry name" value="SCP-like"/>
    <property type="match status" value="1"/>
</dbReference>
<dbReference type="RefSeq" id="WP_068988808.1">
    <property type="nucleotide sequence ID" value="NZ_CP012418.1"/>
</dbReference>
<comment type="similarity">
    <text evidence="1">Belongs to the UbiJ family.</text>
</comment>
<feature type="coiled-coil region" evidence="2">
    <location>
        <begin position="172"/>
        <end position="199"/>
    </location>
</feature>
<comment type="function">
    <text evidence="1">Required for ubiquinone (coenzyme Q) biosynthesis. Binds hydrophobic ubiquinone biosynthetic intermediates via its SCP2 domain and is essential for the stability of the Ubi complex. May constitute a docking platform where Ubi enzymes assemble and access their SCP2-bound polyprenyl substrates.</text>
</comment>